<evidence type="ECO:0000259" key="12">
    <source>
        <dbReference type="Pfam" id="PF24657"/>
    </source>
</evidence>
<comment type="subcellular location">
    <subcellularLocation>
        <location evidence="1">Nucleus</location>
    </subcellularLocation>
</comment>
<dbReference type="Pfam" id="PF23704">
    <property type="entry name" value="WHD_GTF3C1_N"/>
    <property type="match status" value="1"/>
</dbReference>
<feature type="domain" description="DUF7645" evidence="11">
    <location>
        <begin position="884"/>
        <end position="942"/>
    </location>
</feature>
<dbReference type="PANTHER" id="PTHR15180:SF1">
    <property type="entry name" value="GENERAL TRANSCRIPTION FACTOR 3C POLYPEPTIDE 1"/>
    <property type="match status" value="1"/>
</dbReference>
<dbReference type="GO" id="GO:0003677">
    <property type="term" value="F:DNA binding"/>
    <property type="evidence" value="ECO:0007669"/>
    <property type="project" value="UniProtKB-KW"/>
</dbReference>
<evidence type="ECO:0000259" key="8">
    <source>
        <dbReference type="Pfam" id="PF23704"/>
    </source>
</evidence>
<name>A0A0L9URY4_PHAAN</name>
<feature type="domain" description="DUF7599" evidence="10">
    <location>
        <begin position="221"/>
        <end position="304"/>
    </location>
</feature>
<dbReference type="Pfam" id="PF04182">
    <property type="entry name" value="B-block_TFIIIC"/>
    <property type="match status" value="1"/>
</dbReference>
<dbReference type="Gramene" id="KOM45309">
    <property type="protein sequence ID" value="KOM45309"/>
    <property type="gene ID" value="LR48_Vigan06g061500"/>
</dbReference>
<dbReference type="Pfam" id="PF24538">
    <property type="entry name" value="DUF7599"/>
    <property type="match status" value="1"/>
</dbReference>
<dbReference type="GO" id="GO:0005634">
    <property type="term" value="C:nucleus"/>
    <property type="evidence" value="ECO:0007669"/>
    <property type="project" value="UniProtKB-SubCell"/>
</dbReference>
<dbReference type="InterPro" id="IPR036388">
    <property type="entry name" value="WH-like_DNA-bd_sf"/>
</dbReference>
<evidence type="ECO:0000256" key="5">
    <source>
        <dbReference type="ARBA" id="ARBA00023242"/>
    </source>
</evidence>
<keyword evidence="3" id="KW-0238">DNA-binding</keyword>
<dbReference type="Gene3D" id="1.10.10.10">
    <property type="entry name" value="Winged helix-like DNA-binding domain superfamily/Winged helix DNA-binding domain"/>
    <property type="match status" value="1"/>
</dbReference>
<dbReference type="OMA" id="WTSENFT"/>
<dbReference type="FunFam" id="1.10.10.10:FF:000665">
    <property type="entry name" value="Uncharacterized protein"/>
    <property type="match status" value="1"/>
</dbReference>
<evidence type="ECO:0000313" key="15">
    <source>
        <dbReference type="Proteomes" id="UP000053144"/>
    </source>
</evidence>
<evidence type="ECO:0000256" key="6">
    <source>
        <dbReference type="SAM" id="MobiDB-lite"/>
    </source>
</evidence>
<proteinExistence type="predicted"/>
<feature type="domain" description="DUF7647" evidence="13">
    <location>
        <begin position="709"/>
        <end position="883"/>
    </location>
</feature>
<evidence type="ECO:0000313" key="14">
    <source>
        <dbReference type="EMBL" id="KOM45309.1"/>
    </source>
</evidence>
<accession>A0A0L9URY4</accession>
<feature type="region of interest" description="Disordered" evidence="6">
    <location>
        <begin position="946"/>
        <end position="970"/>
    </location>
</feature>
<dbReference type="GO" id="GO:0006384">
    <property type="term" value="P:transcription initiation at RNA polymerase III promoter"/>
    <property type="evidence" value="ECO:0007669"/>
    <property type="project" value="InterPro"/>
</dbReference>
<dbReference type="SUPFAM" id="SSF46785">
    <property type="entry name" value="Winged helix' DNA-binding domain"/>
    <property type="match status" value="1"/>
</dbReference>
<gene>
    <name evidence="14" type="ORF">LR48_Vigan06g061500</name>
</gene>
<dbReference type="InterPro" id="IPR036390">
    <property type="entry name" value="WH_DNA-bd_sf"/>
</dbReference>
<evidence type="ECO:0000259" key="13">
    <source>
        <dbReference type="Pfam" id="PF24658"/>
    </source>
</evidence>
<dbReference type="InterPro" id="IPR007309">
    <property type="entry name" value="TFIIIC_Bblock-bd"/>
</dbReference>
<evidence type="ECO:0000259" key="10">
    <source>
        <dbReference type="Pfam" id="PF24538"/>
    </source>
</evidence>
<feature type="domain" description="B-block binding subunit of TFIIIC" evidence="7">
    <location>
        <begin position="104"/>
        <end position="185"/>
    </location>
</feature>
<dbReference type="GO" id="GO:0000127">
    <property type="term" value="C:transcription factor TFIIIC complex"/>
    <property type="evidence" value="ECO:0007669"/>
    <property type="project" value="InterPro"/>
</dbReference>
<evidence type="ECO:0000256" key="1">
    <source>
        <dbReference type="ARBA" id="ARBA00004123"/>
    </source>
</evidence>
<dbReference type="InterPro" id="IPR056064">
    <property type="entry name" value="DUF7647"/>
</dbReference>
<dbReference type="Pfam" id="PF24655">
    <property type="entry name" value="DUF7645"/>
    <property type="match status" value="1"/>
</dbReference>
<keyword evidence="2" id="KW-0597">Phosphoprotein</keyword>
<protein>
    <submittedName>
        <fullName evidence="14">Uncharacterized protein</fullName>
    </submittedName>
</protein>
<evidence type="ECO:0000259" key="9">
    <source>
        <dbReference type="Pfam" id="PF24101"/>
    </source>
</evidence>
<organism evidence="14 15">
    <name type="scientific">Phaseolus angularis</name>
    <name type="common">Azuki bean</name>
    <name type="synonym">Vigna angularis</name>
    <dbReference type="NCBI Taxonomy" id="3914"/>
    <lineage>
        <taxon>Eukaryota</taxon>
        <taxon>Viridiplantae</taxon>
        <taxon>Streptophyta</taxon>
        <taxon>Embryophyta</taxon>
        <taxon>Tracheophyta</taxon>
        <taxon>Spermatophyta</taxon>
        <taxon>Magnoliopsida</taxon>
        <taxon>eudicotyledons</taxon>
        <taxon>Gunneridae</taxon>
        <taxon>Pentapetalae</taxon>
        <taxon>rosids</taxon>
        <taxon>fabids</taxon>
        <taxon>Fabales</taxon>
        <taxon>Fabaceae</taxon>
        <taxon>Papilionoideae</taxon>
        <taxon>50 kb inversion clade</taxon>
        <taxon>NPAAA clade</taxon>
        <taxon>indigoferoid/millettioid clade</taxon>
        <taxon>Phaseoleae</taxon>
        <taxon>Vigna</taxon>
    </lineage>
</organism>
<feature type="region of interest" description="Disordered" evidence="6">
    <location>
        <begin position="1667"/>
        <end position="1696"/>
    </location>
</feature>
<dbReference type="Pfam" id="PF24658">
    <property type="entry name" value="DUF7647"/>
    <property type="match status" value="1"/>
</dbReference>
<dbReference type="Proteomes" id="UP000053144">
    <property type="component" value="Chromosome 6"/>
</dbReference>
<dbReference type="PANTHER" id="PTHR15180">
    <property type="entry name" value="GENERAL TRANSCRIPTION FACTOR 3C POLYPEPTIDE 1"/>
    <property type="match status" value="1"/>
</dbReference>
<feature type="domain" description="DUF7646" evidence="12">
    <location>
        <begin position="314"/>
        <end position="392"/>
    </location>
</feature>
<dbReference type="Pfam" id="PF24657">
    <property type="entry name" value="DUF7646"/>
    <property type="match status" value="1"/>
</dbReference>
<evidence type="ECO:0000256" key="3">
    <source>
        <dbReference type="ARBA" id="ARBA00023125"/>
    </source>
</evidence>
<keyword evidence="5" id="KW-0539">Nucleus</keyword>
<evidence type="ECO:0000256" key="4">
    <source>
        <dbReference type="ARBA" id="ARBA00023163"/>
    </source>
</evidence>
<evidence type="ECO:0000259" key="11">
    <source>
        <dbReference type="Pfam" id="PF24655"/>
    </source>
</evidence>
<keyword evidence="4" id="KW-0804">Transcription</keyword>
<dbReference type="EMBL" id="CM003376">
    <property type="protein sequence ID" value="KOM45309.1"/>
    <property type="molecule type" value="Genomic_DNA"/>
</dbReference>
<feature type="compositionally biased region" description="Basic and acidic residues" evidence="6">
    <location>
        <begin position="1672"/>
        <end position="1696"/>
    </location>
</feature>
<dbReference type="InterPro" id="IPR044210">
    <property type="entry name" value="Tfc3-like"/>
</dbReference>
<dbReference type="InterPro" id="IPR056063">
    <property type="entry name" value="DUF7646"/>
</dbReference>
<feature type="domain" description="General transcription factor 3C polypeptide 1 winged-helix" evidence="8">
    <location>
        <begin position="1"/>
        <end position="95"/>
    </location>
</feature>
<dbReference type="GO" id="GO:0042791">
    <property type="term" value="P:5S class rRNA transcription by RNA polymerase III"/>
    <property type="evidence" value="ECO:0007669"/>
    <property type="project" value="TreeGrafter"/>
</dbReference>
<reference evidence="15" key="1">
    <citation type="journal article" date="2015" name="Proc. Natl. Acad. Sci. U.S.A.">
        <title>Genome sequencing of adzuki bean (Vigna angularis) provides insight into high starch and low fat accumulation and domestication.</title>
        <authorList>
            <person name="Yang K."/>
            <person name="Tian Z."/>
            <person name="Chen C."/>
            <person name="Luo L."/>
            <person name="Zhao B."/>
            <person name="Wang Z."/>
            <person name="Yu L."/>
            <person name="Li Y."/>
            <person name="Sun Y."/>
            <person name="Li W."/>
            <person name="Chen Y."/>
            <person name="Li Y."/>
            <person name="Zhang Y."/>
            <person name="Ai D."/>
            <person name="Zhao J."/>
            <person name="Shang C."/>
            <person name="Ma Y."/>
            <person name="Wu B."/>
            <person name="Wang M."/>
            <person name="Gao L."/>
            <person name="Sun D."/>
            <person name="Zhang P."/>
            <person name="Guo F."/>
            <person name="Wang W."/>
            <person name="Li Y."/>
            <person name="Wang J."/>
            <person name="Varshney R.K."/>
            <person name="Wang J."/>
            <person name="Ling H.Q."/>
            <person name="Wan P."/>
        </authorList>
    </citation>
    <scope>NUCLEOTIDE SEQUENCE</scope>
    <source>
        <strain evidence="15">cv. Jingnong 6</strain>
    </source>
</reference>
<dbReference type="Pfam" id="PF24101">
    <property type="entry name" value="WHD_GTF3C1"/>
    <property type="match status" value="1"/>
</dbReference>
<dbReference type="STRING" id="3914.A0A0L9URY4"/>
<dbReference type="InterPro" id="IPR056428">
    <property type="entry name" value="WH_GTF3C1"/>
</dbReference>
<dbReference type="InterPro" id="IPR056062">
    <property type="entry name" value="DUF7645"/>
</dbReference>
<evidence type="ECO:0000256" key="2">
    <source>
        <dbReference type="ARBA" id="ARBA00022553"/>
    </source>
</evidence>
<dbReference type="InterPro" id="IPR035625">
    <property type="entry name" value="Tfc3-like_eWH"/>
</dbReference>
<feature type="domain" description="GTF3C1 extended winged-helix" evidence="9">
    <location>
        <begin position="515"/>
        <end position="622"/>
    </location>
</feature>
<sequence>MDSVVNAAVEEICGGIEDGITLAALWVKLQGSPTLSSTNLHLNRIVKRAIWTNLVRIPGLRFEPQPSSSELEDAEKLNLKIFPQSSLVDNFVGLYESQSLQHAQTRVLHLLANARGNGITQAQLAKQLHIDANNFHYVLRSLECQGLIVKRSAIEKKKQISSFGESKNYPCVTTHLVYLRRYAKQLSCHQRFEFEITKFNSPDDEEEDADGTTFQTDVHLKDYSPQMKAICDKLEKANGKVLLVSDIKKDLDYCGSRQKQRAWRQISQRLKADGILEQFDAKVNGKIEACLRLLDPITAGSGNEDKKLNSGKTCIDQHVELPIEHQIFDIIDAAGSCGITLKEICERLGIELKKNHIRLVNLCYRFGMKVKEEQCLKSKTIRVWTSKNFNLEPEVELICKLDENKILNHVPDNSKIISEFVASTASTELADQAKLEDILVGSKLSSVSPRNTESNIVETSTDLQDLVLDQRGTISHCELVCSSVDADNAPSGAFPSDVLKPFSTGSYKRHASLSLSVDNTRRANRILERLKDERFILKPELNRWLNSFEKDKSTKVDRKTMDRILSKLQEQEQVKCITVHSPVISEYSRTKDCVVVVHPSMSLSPELFDEIQDRVRSFNNYIRRKSISHQKNDELIPVMEDIQKSQSVMVADGQVNKAEAMRVNGFVLAKMIRAKLLHSYIWDCLHRSTGHVDALSSKICENELTDTPLSSRKLFSLEEVIKEMPIELFLQVVGSTRKYEEMIEMCKMGLRLADLPLEEYKCLMDGQAKGRLSLVIDILRRLKLIHMVTDLKSRDGIKTPHTHTMELRPYIEEPISNDAASLNFISLDLRPRVRHDFTLSNRDAVNEYWKTLEYHYATADRKAALYAFPGSVVHELFRFRSWASTHVMTAEQRAELLKHVTKDNFSEKISYRDSEKIAKDLNLTMEQVHSMFSSKRRRHFVNQFKDDEKEDTSPEGMGNSSCRRKVKSTDLRPTKHARIDALTDVVDMHIEESPNLDVNLGDCATDMQEFEESVPEGCTPFINQFVNKVKLTRHRRFIWSDKTDRQLVIQYVKHRAVLGAKYHRVDWTLISDLPTSPSACMRRMNLLNANLGFRKAVNKLCNILSERYAKHLQKSQNMSLNSDECKEFVRSQSCRGISNNSSPDVEIQMRSLNREAWDDFENKNIKKALEEILHCKMMAKLDASSQKGQLQYEGCSDINVNADGHESQENEESTSAIPCEIVQSHDGKAHLLSSQRSHRRRRLDKKFTRFLNNMANVYGQVNESLAISNAVELFKLVFLSTSSGPQPPNLLADILRRYSEHDLFAAFNYLREKKIMVGGTGSERFELSQQFLQSVLKSPFPFNTGKQAVKFSAWLEERGKDLTEVGANISGDLQCGDIFHLFALVSSGDISILPCLPDNGIGEAEDLRNAKRKYDVTESSYGDKVKKPKSFFGVEGEIISRREKGFPGIAVSAYRTTISKVDILNLFKDNDNNGQPFGGDLQLSISQTGDYSVSDHIFETGKSCEPMPLEENHTESPWEAMAGYARLLLSEYSNPEHAYGICAEVFRVVYAAIQKAGDQGLSMGEISKVINLPGVEVHGSIVDALQAFGLTLKVIQRFSQPIDIPIQNPSLTDNDIMEAMLDPSLKSSPIPNLVVVNAYDTIRVVDVVYRHKYFLISGSAFHHLVQPSSTKAIEESDHTSEIYKSDKRDTSSIHTPSERTIDNAHRVTILNLPREDVDPENQASDRNESCKQDRLGLSRVDHEKETLKFSSCESCVPILPWINGDGTINNVVYRGLRRRVLGIVMQNPGMLECFCVFGAAKCVFSDFWFQETYKNPYYLLKHDLKLVSERVHPALVSVCCSPARSLLVAPVRCRSSLSAAVSPLFAAVNCNFKFFNLAAILVSVRYRLPLSADRRRPPPTAATVPPGDHWIWFASSRDSQPCRWVRLILLHAPSRATSLRAANRRVLSTRRPLLTRKFTHHLHSRRPQLLYPF</sequence>
<evidence type="ECO:0000259" key="7">
    <source>
        <dbReference type="Pfam" id="PF04182"/>
    </source>
</evidence>
<dbReference type="CDD" id="cd16169">
    <property type="entry name" value="Tau138_eWH"/>
    <property type="match status" value="1"/>
</dbReference>
<dbReference type="InterPro" id="IPR056467">
    <property type="entry name" value="eWH_GTF3C1"/>
</dbReference>
<dbReference type="InterPro" id="IPR056020">
    <property type="entry name" value="DUF7599"/>
</dbReference>